<keyword evidence="9 13" id="KW-1133">Transmembrane helix</keyword>
<reference evidence="15 16" key="1">
    <citation type="submission" date="2015-03" db="EMBL/GenBank/DDBJ databases">
        <title>Genome sequence of Pseudoalteromonas aurantia.</title>
        <authorList>
            <person name="Xie B.-B."/>
            <person name="Rong J.-C."/>
            <person name="Qin Q.-L."/>
            <person name="Zhang Y.-Z."/>
        </authorList>
    </citation>
    <scope>NUCLEOTIDE SEQUENCE [LARGE SCALE GENOMIC DNA]</scope>
    <source>
        <strain evidence="15 16">208</strain>
    </source>
</reference>
<keyword evidence="16" id="KW-1185">Reference proteome</keyword>
<keyword evidence="4" id="KW-1003">Cell membrane</keyword>
<dbReference type="Proteomes" id="UP000615755">
    <property type="component" value="Unassembled WGS sequence"/>
</dbReference>
<dbReference type="EMBL" id="AQGV01000012">
    <property type="protein sequence ID" value="MBE0368149.1"/>
    <property type="molecule type" value="Genomic_DNA"/>
</dbReference>
<evidence type="ECO:0000256" key="7">
    <source>
        <dbReference type="ARBA" id="ARBA00022723"/>
    </source>
</evidence>
<dbReference type="InterPro" id="IPR052168">
    <property type="entry name" value="Cytochrome_b561_oxidase"/>
</dbReference>
<feature type="domain" description="Cytochrome b561 bacterial/Ni-hydrogenase" evidence="14">
    <location>
        <begin position="4"/>
        <end position="171"/>
    </location>
</feature>
<dbReference type="Pfam" id="PF01292">
    <property type="entry name" value="Ni_hydr_CYTB"/>
    <property type="match status" value="1"/>
</dbReference>
<evidence type="ECO:0000256" key="11">
    <source>
        <dbReference type="ARBA" id="ARBA00023136"/>
    </source>
</evidence>
<evidence type="ECO:0000256" key="13">
    <source>
        <dbReference type="SAM" id="Phobius"/>
    </source>
</evidence>
<name>A0ABR9ECS3_9GAMM</name>
<dbReference type="Gene3D" id="1.20.950.20">
    <property type="entry name" value="Transmembrane di-heme cytochromes, Chain C"/>
    <property type="match status" value="1"/>
</dbReference>
<dbReference type="InterPro" id="IPR016174">
    <property type="entry name" value="Di-haem_cyt_TM"/>
</dbReference>
<evidence type="ECO:0000256" key="8">
    <source>
        <dbReference type="ARBA" id="ARBA00022982"/>
    </source>
</evidence>
<protein>
    <recommendedName>
        <fullName evidence="14">Cytochrome b561 bacterial/Ni-hydrogenase domain-containing protein</fullName>
    </recommendedName>
</protein>
<keyword evidence="8" id="KW-0249">Electron transport</keyword>
<evidence type="ECO:0000259" key="14">
    <source>
        <dbReference type="Pfam" id="PF01292"/>
    </source>
</evidence>
<comment type="cofactor">
    <cofactor evidence="1">
        <name>heme b</name>
        <dbReference type="ChEBI" id="CHEBI:60344"/>
    </cofactor>
</comment>
<evidence type="ECO:0000256" key="4">
    <source>
        <dbReference type="ARBA" id="ARBA00022475"/>
    </source>
</evidence>
<sequence length="176" mass="19919">MKPYSNLLVLLHWILVPSILIALFMGNDIASLSNDLELKVDRIKVHTAAGVFIGALFVIRLIVRMTSTSIGALKENESSLLIHKLASLTHRTLYLLVFLIVLSGIGMSIQIDMFEIMRLGETLPENLSELPARRIHGVLTLLLTALVVFHIFAALYHHFVLKNGNLSRMWFYKRKE</sequence>
<keyword evidence="6 13" id="KW-0812">Transmembrane</keyword>
<keyword evidence="11 13" id="KW-0472">Membrane</keyword>
<evidence type="ECO:0000313" key="16">
    <source>
        <dbReference type="Proteomes" id="UP000615755"/>
    </source>
</evidence>
<proteinExistence type="inferred from homology"/>
<comment type="subcellular location">
    <subcellularLocation>
        <location evidence="2">Cell membrane</location>
        <topology evidence="2">Multi-pass membrane protein</topology>
    </subcellularLocation>
</comment>
<evidence type="ECO:0000256" key="2">
    <source>
        <dbReference type="ARBA" id="ARBA00004651"/>
    </source>
</evidence>
<evidence type="ECO:0000256" key="5">
    <source>
        <dbReference type="ARBA" id="ARBA00022617"/>
    </source>
</evidence>
<dbReference type="PANTHER" id="PTHR30529:SF1">
    <property type="entry name" value="CYTOCHROME B561 HOMOLOG 2"/>
    <property type="match status" value="1"/>
</dbReference>
<evidence type="ECO:0000256" key="6">
    <source>
        <dbReference type="ARBA" id="ARBA00022692"/>
    </source>
</evidence>
<dbReference type="RefSeq" id="WP_192507470.1">
    <property type="nucleotide sequence ID" value="NZ_AQGV01000012.1"/>
</dbReference>
<organism evidence="15 16">
    <name type="scientific">Pseudoalteromonas aurantia 208</name>
    <dbReference type="NCBI Taxonomy" id="1314867"/>
    <lineage>
        <taxon>Bacteria</taxon>
        <taxon>Pseudomonadati</taxon>
        <taxon>Pseudomonadota</taxon>
        <taxon>Gammaproteobacteria</taxon>
        <taxon>Alteromonadales</taxon>
        <taxon>Pseudoalteromonadaceae</taxon>
        <taxon>Pseudoalteromonas</taxon>
    </lineage>
</organism>
<feature type="transmembrane region" description="Helical" evidence="13">
    <location>
        <begin position="7"/>
        <end position="25"/>
    </location>
</feature>
<dbReference type="SUPFAM" id="SSF81342">
    <property type="entry name" value="Transmembrane di-heme cytochromes"/>
    <property type="match status" value="1"/>
</dbReference>
<comment type="similarity">
    <text evidence="12">Belongs to the cytochrome b561 family.</text>
</comment>
<evidence type="ECO:0000256" key="10">
    <source>
        <dbReference type="ARBA" id="ARBA00023004"/>
    </source>
</evidence>
<feature type="transmembrane region" description="Helical" evidence="13">
    <location>
        <begin position="93"/>
        <end position="114"/>
    </location>
</feature>
<keyword evidence="3" id="KW-0813">Transport</keyword>
<keyword evidence="7" id="KW-0479">Metal-binding</keyword>
<evidence type="ECO:0000256" key="12">
    <source>
        <dbReference type="ARBA" id="ARBA00037975"/>
    </source>
</evidence>
<evidence type="ECO:0000256" key="9">
    <source>
        <dbReference type="ARBA" id="ARBA00022989"/>
    </source>
</evidence>
<dbReference type="InterPro" id="IPR011577">
    <property type="entry name" value="Cyt_b561_bac/Ni-Hgenase"/>
</dbReference>
<feature type="transmembrane region" description="Helical" evidence="13">
    <location>
        <begin position="134"/>
        <end position="159"/>
    </location>
</feature>
<evidence type="ECO:0000256" key="1">
    <source>
        <dbReference type="ARBA" id="ARBA00001970"/>
    </source>
</evidence>
<evidence type="ECO:0000256" key="3">
    <source>
        <dbReference type="ARBA" id="ARBA00022448"/>
    </source>
</evidence>
<dbReference type="PANTHER" id="PTHR30529">
    <property type="entry name" value="CYTOCHROME B561"/>
    <property type="match status" value="1"/>
</dbReference>
<gene>
    <name evidence="15" type="ORF">PAUR_a1685</name>
</gene>
<keyword evidence="5" id="KW-0349">Heme</keyword>
<comment type="caution">
    <text evidence="15">The sequence shown here is derived from an EMBL/GenBank/DDBJ whole genome shotgun (WGS) entry which is preliminary data.</text>
</comment>
<accession>A0ABR9ECS3</accession>
<keyword evidence="10" id="KW-0408">Iron</keyword>
<feature type="transmembrane region" description="Helical" evidence="13">
    <location>
        <begin position="45"/>
        <end position="63"/>
    </location>
</feature>
<evidence type="ECO:0000313" key="15">
    <source>
        <dbReference type="EMBL" id="MBE0368149.1"/>
    </source>
</evidence>